<comment type="caution">
    <text evidence="2">The sequence shown here is derived from an EMBL/GenBank/DDBJ whole genome shotgun (WGS) entry which is preliminary data.</text>
</comment>
<dbReference type="Proteomes" id="UP000037084">
    <property type="component" value="Unassembled WGS sequence"/>
</dbReference>
<gene>
    <name evidence="2" type="ORF">ADK75_15175</name>
</gene>
<dbReference type="EMBL" id="LGUV01000166">
    <property type="protein sequence ID" value="KOG53274.1"/>
    <property type="molecule type" value="Genomic_DNA"/>
</dbReference>
<evidence type="ECO:0000256" key="1">
    <source>
        <dbReference type="SAM" id="MobiDB-lite"/>
    </source>
</evidence>
<feature type="region of interest" description="Disordered" evidence="1">
    <location>
        <begin position="113"/>
        <end position="132"/>
    </location>
</feature>
<dbReference type="RefSeq" id="WP_053171433.1">
    <property type="nucleotide sequence ID" value="NZ_LGUV01000166.1"/>
</dbReference>
<organism evidence="2 3">
    <name type="scientific">Streptomyces virginiae</name>
    <name type="common">Streptomyces cinnamonensis</name>
    <dbReference type="NCBI Taxonomy" id="1961"/>
    <lineage>
        <taxon>Bacteria</taxon>
        <taxon>Bacillati</taxon>
        <taxon>Actinomycetota</taxon>
        <taxon>Actinomycetes</taxon>
        <taxon>Kitasatosporales</taxon>
        <taxon>Streptomycetaceae</taxon>
        <taxon>Streptomyces</taxon>
    </lineage>
</organism>
<protein>
    <submittedName>
        <fullName evidence="2">Uncharacterized protein</fullName>
    </submittedName>
</protein>
<sequence length="132" mass="14310">MSEQQMYAVLHCEPCEECVQEDWQFIEDGELRWRGYEHCPRYEAYACDDGRGVPAPWIRERILAREGAVHLAVGGPGGVPVALLRRVYGLTIAEVMAARTAGWRATPVEARYLTGSAPTPPTASGAGPAGPG</sequence>
<feature type="compositionally biased region" description="Low complexity" evidence="1">
    <location>
        <begin position="114"/>
        <end position="126"/>
    </location>
</feature>
<evidence type="ECO:0000313" key="3">
    <source>
        <dbReference type="Proteomes" id="UP000037084"/>
    </source>
</evidence>
<proteinExistence type="predicted"/>
<reference evidence="3" key="1">
    <citation type="submission" date="2015-07" db="EMBL/GenBank/DDBJ databases">
        <authorList>
            <consortium name="Consortium for Microbial Forensics and Genomics (microFORGE)"/>
            <person name="Knight B.M."/>
            <person name="Roberts D.P."/>
            <person name="Lin D."/>
            <person name="Hari K."/>
            <person name="Fletcher J."/>
            <person name="Melcher U."/>
            <person name="Blagden T."/>
            <person name="Winegar R.A."/>
        </authorList>
    </citation>
    <scope>NUCLEOTIDE SEQUENCE [LARGE SCALE GENOMIC DNA]</scope>
    <source>
        <strain evidence="3">NRRL B-1447</strain>
    </source>
</reference>
<dbReference type="OrthoDB" id="4226001at2"/>
<name>A0A0L8MSA7_STRVG</name>
<evidence type="ECO:0000313" key="2">
    <source>
        <dbReference type="EMBL" id="KOG53274.1"/>
    </source>
</evidence>
<accession>A0A0L8MSA7</accession>
<dbReference type="AlphaFoldDB" id="A0A0L8MSA7"/>